<dbReference type="Gene3D" id="3.40.532.10">
    <property type="entry name" value="Peptidase C12, ubiquitin carboxyl-terminal hydrolase"/>
    <property type="match status" value="1"/>
</dbReference>
<evidence type="ECO:0000256" key="6">
    <source>
        <dbReference type="ARBA" id="ARBA00022801"/>
    </source>
</evidence>
<feature type="compositionally biased region" description="Basic residues" evidence="14">
    <location>
        <begin position="447"/>
        <end position="461"/>
    </location>
</feature>
<evidence type="ECO:0000313" key="16">
    <source>
        <dbReference type="Proteomes" id="UP000515160"/>
    </source>
</evidence>
<dbReference type="GO" id="GO:0005634">
    <property type="term" value="C:nucleus"/>
    <property type="evidence" value="ECO:0007669"/>
    <property type="project" value="UniProtKB-SubCell"/>
</dbReference>
<dbReference type="RefSeq" id="XP_034107535.1">
    <property type="nucleotide sequence ID" value="XM_034251644.2"/>
</dbReference>
<keyword evidence="8" id="KW-0156">Chromatin regulator</keyword>
<evidence type="ECO:0000256" key="11">
    <source>
        <dbReference type="ARBA" id="ARBA00049710"/>
    </source>
</evidence>
<evidence type="ECO:0000259" key="15">
    <source>
        <dbReference type="PROSITE" id="PS52048"/>
    </source>
</evidence>
<keyword evidence="5 12" id="KW-0833">Ubl conjugation pathway</keyword>
<proteinExistence type="inferred from homology"/>
<dbReference type="PANTHER" id="PTHR10589">
    <property type="entry name" value="UBIQUITIN CARBOXYL-TERMINAL HYDROLASE"/>
    <property type="match status" value="1"/>
</dbReference>
<feature type="active site" description="Nucleophile" evidence="12">
    <location>
        <position position="115"/>
    </location>
</feature>
<evidence type="ECO:0000256" key="13">
    <source>
        <dbReference type="RuleBase" id="RU361215"/>
    </source>
</evidence>
<dbReference type="FunFam" id="3.40.532.10:FF:000002">
    <property type="entry name" value="Ubiquitin carboxyl-terminal hydrolase"/>
    <property type="match status" value="1"/>
</dbReference>
<reference evidence="17" key="1">
    <citation type="submission" date="2025-08" db="UniProtKB">
        <authorList>
            <consortium name="RefSeq"/>
        </authorList>
    </citation>
    <scope>IDENTIFICATION</scope>
    <source>
        <strain evidence="17">15112-1751.03</strain>
        <tissue evidence="17">Whole Adult</tissue>
    </source>
</reference>
<keyword evidence="7 12" id="KW-0788">Thiol protease</keyword>
<accession>A0A6P8X8B5</accession>
<dbReference type="Pfam" id="PF18031">
    <property type="entry name" value="UCH_C"/>
    <property type="match status" value="1"/>
</dbReference>
<evidence type="ECO:0000256" key="3">
    <source>
        <dbReference type="ARBA" id="ARBA00007182"/>
    </source>
</evidence>
<evidence type="ECO:0000256" key="5">
    <source>
        <dbReference type="ARBA" id="ARBA00022786"/>
    </source>
</evidence>
<comment type="subcellular location">
    <subcellularLocation>
        <location evidence="2">Nucleus</location>
    </subcellularLocation>
</comment>
<comment type="function">
    <text evidence="10">Catalytic component of the polycomb repressive deubiquitinase (PR-DUB) complex, a complex that specifically mediates deubiquitination of histone H2A monoubiquitinated at 'Lys-119' (H2AK118ub1). Mediates bisymmetric organization of the PR-DUB complex and is involved in association with nucleosomes to mediate deubiquitination. Does not deubiquitinate monoubiquitinated histone H2B. Required to maintain the transcriptionally repressive state of homeotic genes throughout development. The PR-DUB complex has weak or no activity toward 'Lys-48'- and 'Lys-63'-linked polyubiquitin chains. Polycomb group (PcG) protein.</text>
</comment>
<evidence type="ECO:0000256" key="14">
    <source>
        <dbReference type="SAM" id="MobiDB-lite"/>
    </source>
</evidence>
<feature type="site" description="Transition state stabilizer" evidence="12">
    <location>
        <position position="109"/>
    </location>
</feature>
<keyword evidence="16" id="KW-1185">Reference proteome</keyword>
<dbReference type="GO" id="GO:0005737">
    <property type="term" value="C:cytoplasm"/>
    <property type="evidence" value="ECO:0007669"/>
    <property type="project" value="TreeGrafter"/>
</dbReference>
<dbReference type="AlphaFoldDB" id="A0A6P8X8B5"/>
<comment type="similarity">
    <text evidence="3">Belongs to the peptidase C12 family. BAP1 subfamily.</text>
</comment>
<dbReference type="Proteomes" id="UP000515160">
    <property type="component" value="Chromosome 3"/>
</dbReference>
<gene>
    <name evidence="17" type="primary">LOC117570168</name>
</gene>
<evidence type="ECO:0000256" key="10">
    <source>
        <dbReference type="ARBA" id="ARBA00046227"/>
    </source>
</evidence>
<evidence type="ECO:0000256" key="1">
    <source>
        <dbReference type="ARBA" id="ARBA00000707"/>
    </source>
</evidence>
<evidence type="ECO:0000256" key="12">
    <source>
        <dbReference type="PROSITE-ProRule" id="PRU01393"/>
    </source>
</evidence>
<comment type="catalytic activity">
    <reaction evidence="1 12 13">
        <text>Thiol-dependent hydrolysis of ester, thioester, amide, peptide and isopeptide bonds formed by the C-terminal Gly of ubiquitin (a 76-residue protein attached to proteins as an intracellular targeting signal).</text>
        <dbReference type="EC" id="3.4.19.12"/>
    </reaction>
</comment>
<dbReference type="PRINTS" id="PR00707">
    <property type="entry name" value="UBCTHYDRLASE"/>
</dbReference>
<sequence>MSFTGGGTSTSTGNGGNNNVLPMAQLADGWLELESDPGLFTLLLEDFGCHDVQVEEVYDLQKPIESPYGFIFLFRWIEERRARRKIVETTAEIFVKDEEAISSIFFAQQVVPNSCATHALLSVLLNCNENNLQLGETLSRLKVHTKGMSPENKGLAIGNTPELACAHNSHAMPQARRRLERTGAGVASCRFTGEAFHFVSFVPINGQLFELDGLKPYPMNHGCWEDHEDWTDKFRRVMTERLGIATGEQDIRFNLMAVVPDRRIAITHKLKMLRTNQAIVSGTLQKLLKADEQGERDEQQRPDTPTTLLEPSAFTARDLQSLLKNLDTEIAINEQHLADENDRRQMFKVDASRRTHNYDKFICTFLSMLAHQGVLGELVSQHLLPSKKISGQSAANRISKQSSAAATNTASSNASANAGATKSQQQQPQPQGAATTPKNGKSPVKTPGRRRKGRNKCRKRK</sequence>
<organism evidence="16 17">
    <name type="scientific">Drosophila albomicans</name>
    <name type="common">Fruit fly</name>
    <dbReference type="NCBI Taxonomy" id="7291"/>
    <lineage>
        <taxon>Eukaryota</taxon>
        <taxon>Metazoa</taxon>
        <taxon>Ecdysozoa</taxon>
        <taxon>Arthropoda</taxon>
        <taxon>Hexapoda</taxon>
        <taxon>Insecta</taxon>
        <taxon>Pterygota</taxon>
        <taxon>Neoptera</taxon>
        <taxon>Endopterygota</taxon>
        <taxon>Diptera</taxon>
        <taxon>Brachycera</taxon>
        <taxon>Muscomorpha</taxon>
        <taxon>Ephydroidea</taxon>
        <taxon>Drosophilidae</taxon>
        <taxon>Drosophila</taxon>
    </lineage>
</organism>
<dbReference type="GO" id="GO:0006325">
    <property type="term" value="P:chromatin organization"/>
    <property type="evidence" value="ECO:0007669"/>
    <property type="project" value="UniProtKB-KW"/>
</dbReference>
<dbReference type="SUPFAM" id="SSF54001">
    <property type="entry name" value="Cysteine proteinases"/>
    <property type="match status" value="1"/>
</dbReference>
<evidence type="ECO:0000256" key="8">
    <source>
        <dbReference type="ARBA" id="ARBA00022853"/>
    </source>
</evidence>
<dbReference type="PANTHER" id="PTHR10589:SF28">
    <property type="entry name" value="UBIQUITIN CARBOXYL-TERMINAL HYDROLASE BAP1"/>
    <property type="match status" value="1"/>
</dbReference>
<feature type="site" description="Important for enzyme activity" evidence="12">
    <location>
        <position position="212"/>
    </location>
</feature>
<dbReference type="GO" id="GO:0006511">
    <property type="term" value="P:ubiquitin-dependent protein catabolic process"/>
    <property type="evidence" value="ECO:0007669"/>
    <property type="project" value="UniProtKB-UniRule"/>
</dbReference>
<dbReference type="GO" id="GO:0004843">
    <property type="term" value="F:cysteine-type deubiquitinase activity"/>
    <property type="evidence" value="ECO:0007669"/>
    <property type="project" value="UniProtKB-UniRule"/>
</dbReference>
<keyword evidence="9" id="KW-0539">Nucleus</keyword>
<dbReference type="PROSITE" id="PS52048">
    <property type="entry name" value="UCH_DOMAIN"/>
    <property type="match status" value="1"/>
</dbReference>
<dbReference type="InterPro" id="IPR001578">
    <property type="entry name" value="Peptidase_C12_UCH"/>
</dbReference>
<dbReference type="Pfam" id="PF01088">
    <property type="entry name" value="Peptidase_C12"/>
    <property type="match status" value="1"/>
</dbReference>
<keyword evidence="6 12" id="KW-0378">Hydrolase</keyword>
<evidence type="ECO:0000256" key="7">
    <source>
        <dbReference type="ARBA" id="ARBA00022807"/>
    </source>
</evidence>
<name>A0A6P8X8B5_DROAB</name>
<evidence type="ECO:0000256" key="9">
    <source>
        <dbReference type="ARBA" id="ARBA00023242"/>
    </source>
</evidence>
<evidence type="ECO:0000256" key="2">
    <source>
        <dbReference type="ARBA" id="ARBA00004123"/>
    </source>
</evidence>
<comment type="subunit">
    <text evidence="11">Catalytic component of the polycomb repressive deubiquitinase (PR-DUB) complex, at least composed of caly/calypso, Asx and sba (MBD5/6 homolog). The PR-DUB complex associates with nucleosomes to mediate deubiquitination of histone H2AK118ub1 substrates; the association requires the positively charged C-terminal tail of caly, probably due to direct binding of DNA. Interacts (via ULD domain) with Asx (via DEUBAD domain); the interaction produces a stable heterodimer with a composite binding site for ubiquitin. Homodimerizes (via coiled-coil hinge-region between the UCH and ULD domains) to mediate assembly of 2 copies of the caly-Asx heterodimer into a bisymmetric tetramer; dimerization enhances PR-DUB association with nucleosomes.</text>
</comment>
<evidence type="ECO:0000256" key="4">
    <source>
        <dbReference type="ARBA" id="ARBA00022670"/>
    </source>
</evidence>
<dbReference type="OrthoDB" id="1924260at2759"/>
<dbReference type="GO" id="GO:0016579">
    <property type="term" value="P:protein deubiquitination"/>
    <property type="evidence" value="ECO:0007669"/>
    <property type="project" value="TreeGrafter"/>
</dbReference>
<dbReference type="Gene3D" id="1.20.58.860">
    <property type="match status" value="1"/>
</dbReference>
<feature type="region of interest" description="Disordered" evidence="14">
    <location>
        <begin position="400"/>
        <end position="461"/>
    </location>
</feature>
<dbReference type="PROSITE" id="PS52049">
    <property type="entry name" value="ULD"/>
    <property type="match status" value="1"/>
</dbReference>
<dbReference type="InterPro" id="IPR036959">
    <property type="entry name" value="Peptidase_C12_UCH_sf"/>
</dbReference>
<feature type="compositionally biased region" description="Low complexity" evidence="14">
    <location>
        <begin position="402"/>
        <end position="431"/>
    </location>
</feature>
<feature type="active site" description="Proton donor" evidence="12">
    <location>
        <position position="197"/>
    </location>
</feature>
<dbReference type="InterPro" id="IPR038765">
    <property type="entry name" value="Papain-like_cys_pep_sf"/>
</dbReference>
<dbReference type="FunFam" id="1.20.58.860:FF:000004">
    <property type="entry name" value="Ubiquitin carboxyl-terminal hydrolase calypso"/>
    <property type="match status" value="1"/>
</dbReference>
<dbReference type="CDD" id="cd09617">
    <property type="entry name" value="Peptidase_C12_UCH37_BAP1"/>
    <property type="match status" value="1"/>
</dbReference>
<dbReference type="CTD" id="136037741"/>
<protein>
    <recommendedName>
        <fullName evidence="13">Ubiquitin carboxyl-terminal hydrolase</fullName>
        <ecNumber evidence="13">3.4.19.12</ecNumber>
    </recommendedName>
</protein>
<dbReference type="EC" id="3.4.19.12" evidence="13"/>
<feature type="domain" description="UCH catalytic" evidence="15">
    <location>
        <begin position="29"/>
        <end position="260"/>
    </location>
</feature>
<keyword evidence="4 12" id="KW-0645">Protease</keyword>
<dbReference type="InterPro" id="IPR041507">
    <property type="entry name" value="UCH_C"/>
</dbReference>
<dbReference type="GeneID" id="117570168"/>
<evidence type="ECO:0000313" key="17">
    <source>
        <dbReference type="RefSeq" id="XP_034107535.1"/>
    </source>
</evidence>